<organism evidence="10">
    <name type="scientific">Zooxanthella nutricula</name>
    <dbReference type="NCBI Taxonomy" id="1333877"/>
    <lineage>
        <taxon>Eukaryota</taxon>
        <taxon>Sar</taxon>
        <taxon>Alveolata</taxon>
        <taxon>Dinophyceae</taxon>
        <taxon>Peridiniales</taxon>
        <taxon>Peridiniales incertae sedis</taxon>
        <taxon>Zooxanthella</taxon>
    </lineage>
</organism>
<evidence type="ECO:0000256" key="1">
    <source>
        <dbReference type="ARBA" id="ARBA00004479"/>
    </source>
</evidence>
<proteinExistence type="predicted"/>
<dbReference type="PANTHER" id="PTHR11884">
    <property type="entry name" value="SELECTIN LIGAND RELATED"/>
    <property type="match status" value="1"/>
</dbReference>
<keyword evidence="4" id="KW-0677">Repeat</keyword>
<sequence length="1096" mass="121102">MPPRWAPALGLWGLLALGGVRGALAEDIDPQGPCKPAIAAKCGTITSGGGSVAQCLRQANIIARGDKEPPPTTLACRREILQFFRTLAKKGITGTNFSQAQPVSGFARACAYDMGSTCKDTPPTGMLLCLKAHKVKLTPSCRVKVTRAQMAQARDFQLDVPAYEACTEELIKFPQCNVTEPPGETGRCLRRHRHQLGTRCRTQLFRRDVERAGDVRLNLALSSACAQEVKTHCREHEAGQGSVMKCLWKHSLERSVDTFSAECRQQVQNATEHKFLDYRLNYQIRSHCRSDIGKLCTEEEQQALRMSPDELFAGGHDGKSGRVIKCLKQNYGKMSQGACKSAVREVIRVHNVHWTANPVAARACAMDVQNYCSDARPGMVHQCLRKVISKLDPKCREVELRQGSLEAQDITLKPLLQQACTSAIRRFCADIPPGEARVLQCLQDKRGEPSFPQRCKSELEDDMEASSHDWRLKYGVHEQCQSTAQRLCPEAVSGAKQGEKAPVLTCLKQKFQQVEDPGCKQQLRRFIRSGIGNIKLAPVVYDKCIEDVQTFCSDVAPGHGQVHQCLMNNRNSLSQACAEAEFHIQALKALDVRMSTRVATACAQAMSSTCAHVKQGPRGHGEMWACLESHVHDGQLAFSCKRVVEDEMKLVHSEFHLNLRLVKHCAEEASSLCPGQLQTAQFKDFGSDGQVLTCLSQNIAKINAPSCKAELTRKAAQRVENTMLDPVAQSACDADVTRVCPDARTDRRKSECLRANLDQLSLQCRTKQKQYMVLESSDIRFSSTRRSCASALDKICKNVQAGGGRQWACLLENLHATDMDASCREALVAEQRKRAKGIVYNPILFQRCKNDLEGLVAQNKCKESQGEGWKILCLNNNFQAVKDARCKSAIRRQRLRESSDIRATPGAMRACSEDIARLCPHMSAGAGSMHSCLRSNLDKIQNSTCKSRIQGVQRVDRLHAGTNFQLRRECVNEISSYCKGVSSGNSRLLKCLGMHRLKPGFSASCDAALNKTALATGEVVIPEIPTLEGMLKETLQKGRSVWDRHGSLLLAGTVGFFSILAFACSYYIIHRSLFAGYGVMKDVGTVEQEIVGKPCE</sequence>
<keyword evidence="7" id="KW-0325">Glycoprotein</keyword>
<evidence type="ECO:0000256" key="8">
    <source>
        <dbReference type="SAM" id="Phobius"/>
    </source>
</evidence>
<evidence type="ECO:0008006" key="11">
    <source>
        <dbReference type="Google" id="ProtNLM"/>
    </source>
</evidence>
<comment type="subcellular location">
    <subcellularLocation>
        <location evidence="1">Membrane</location>
        <topology evidence="1">Single-pass type I membrane protein</topology>
    </subcellularLocation>
</comment>
<evidence type="ECO:0000256" key="4">
    <source>
        <dbReference type="ARBA" id="ARBA00022737"/>
    </source>
</evidence>
<gene>
    <name evidence="10" type="ORF">BRAN1462_LOCUS62431</name>
</gene>
<feature type="signal peptide" evidence="9">
    <location>
        <begin position="1"/>
        <end position="25"/>
    </location>
</feature>
<evidence type="ECO:0000313" key="10">
    <source>
        <dbReference type="EMBL" id="CAD9644609.1"/>
    </source>
</evidence>
<evidence type="ECO:0000256" key="3">
    <source>
        <dbReference type="ARBA" id="ARBA00022729"/>
    </source>
</evidence>
<name>A0A6U9KYV4_9DINO</name>
<keyword evidence="6 8" id="KW-0472">Membrane</keyword>
<evidence type="ECO:0000256" key="5">
    <source>
        <dbReference type="ARBA" id="ARBA00022989"/>
    </source>
</evidence>
<keyword evidence="5 8" id="KW-1133">Transmembrane helix</keyword>
<reference evidence="10" key="1">
    <citation type="submission" date="2021-01" db="EMBL/GenBank/DDBJ databases">
        <authorList>
            <person name="Corre E."/>
            <person name="Pelletier E."/>
            <person name="Niang G."/>
            <person name="Scheremetjew M."/>
            <person name="Finn R."/>
            <person name="Kale V."/>
            <person name="Holt S."/>
            <person name="Cochrane G."/>
            <person name="Meng A."/>
            <person name="Brown T."/>
            <person name="Cohen L."/>
        </authorList>
    </citation>
    <scope>NUCLEOTIDE SEQUENCE</scope>
    <source>
        <strain evidence="10">RCC3387</strain>
    </source>
</reference>
<feature type="chain" id="PRO_5030160624" description="Golgi apparatus protein 1" evidence="9">
    <location>
        <begin position="26"/>
        <end position="1096"/>
    </location>
</feature>
<protein>
    <recommendedName>
        <fullName evidence="11">Golgi apparatus protein 1</fullName>
    </recommendedName>
</protein>
<dbReference type="EMBL" id="HBGW01098461">
    <property type="protein sequence ID" value="CAD9644609.1"/>
    <property type="molecule type" value="Transcribed_RNA"/>
</dbReference>
<evidence type="ECO:0000256" key="9">
    <source>
        <dbReference type="SAM" id="SignalP"/>
    </source>
</evidence>
<evidence type="ECO:0000256" key="6">
    <source>
        <dbReference type="ARBA" id="ARBA00023136"/>
    </source>
</evidence>
<keyword evidence="3 9" id="KW-0732">Signal</keyword>
<dbReference type="PANTHER" id="PTHR11884:SF1">
    <property type="entry name" value="GOLGI APPARATUS PROTEIN 1"/>
    <property type="match status" value="1"/>
</dbReference>
<feature type="transmembrane region" description="Helical" evidence="8">
    <location>
        <begin position="1048"/>
        <end position="1069"/>
    </location>
</feature>
<dbReference type="InterPro" id="IPR039728">
    <property type="entry name" value="GLG1"/>
</dbReference>
<dbReference type="InterPro" id="IPR001893">
    <property type="entry name" value="Cys-rich_GLG1_repeat"/>
</dbReference>
<dbReference type="PROSITE" id="PS51289">
    <property type="entry name" value="GLG1_C_RICH"/>
    <property type="match status" value="3"/>
</dbReference>
<dbReference type="Pfam" id="PF00839">
    <property type="entry name" value="Cys_rich_FGFR"/>
    <property type="match status" value="12"/>
</dbReference>
<dbReference type="AlphaFoldDB" id="A0A6U9KYV4"/>
<accession>A0A6U9KYV4</accession>
<keyword evidence="2 8" id="KW-0812">Transmembrane</keyword>
<evidence type="ECO:0000256" key="7">
    <source>
        <dbReference type="ARBA" id="ARBA00023180"/>
    </source>
</evidence>
<dbReference type="GO" id="GO:0000139">
    <property type="term" value="C:Golgi membrane"/>
    <property type="evidence" value="ECO:0007669"/>
    <property type="project" value="InterPro"/>
</dbReference>
<evidence type="ECO:0000256" key="2">
    <source>
        <dbReference type="ARBA" id="ARBA00022692"/>
    </source>
</evidence>
<dbReference type="InterPro" id="IPR017873">
    <property type="entry name" value="Cys-rich_GLG1_repeat_euk"/>
</dbReference>